<dbReference type="Pfam" id="PF22922">
    <property type="entry name" value="GAF_NLP"/>
    <property type="match status" value="1"/>
</dbReference>
<evidence type="ECO:0000256" key="1">
    <source>
        <dbReference type="SAM" id="Phobius"/>
    </source>
</evidence>
<feature type="domain" description="NLP1-9 GAF" evidence="2">
    <location>
        <begin position="57"/>
        <end position="107"/>
    </location>
</feature>
<name>A0AAU9M0D7_9ASTR</name>
<evidence type="ECO:0000259" key="2">
    <source>
        <dbReference type="Pfam" id="PF22922"/>
    </source>
</evidence>
<keyword evidence="1" id="KW-0812">Transmembrane</keyword>
<dbReference type="InterPro" id="IPR055081">
    <property type="entry name" value="NLP1-9_GAF"/>
</dbReference>
<sequence length="111" mass="12849">MHTSDYTHPQSYPPFILHCFISIPISFSFSRLIGWALSDQPSLLNPKILHRCTNGVQIVRTDYPISSYYGLNAAMAIRLRNTYTGPTDFILDFLLPRDCKRDDEQKRSEPR</sequence>
<gene>
    <name evidence="3" type="ORF">LVIROSA_LOCUS6823</name>
</gene>
<dbReference type="AlphaFoldDB" id="A0AAU9M0D7"/>
<evidence type="ECO:0000313" key="4">
    <source>
        <dbReference type="Proteomes" id="UP001157418"/>
    </source>
</evidence>
<protein>
    <recommendedName>
        <fullName evidence="2">NLP1-9 GAF domain-containing protein</fullName>
    </recommendedName>
</protein>
<dbReference type="GO" id="GO:0003700">
    <property type="term" value="F:DNA-binding transcription factor activity"/>
    <property type="evidence" value="ECO:0007669"/>
    <property type="project" value="InterPro"/>
</dbReference>
<feature type="transmembrane region" description="Helical" evidence="1">
    <location>
        <begin position="15"/>
        <end position="37"/>
    </location>
</feature>
<dbReference type="PANTHER" id="PTHR32002:SF56">
    <property type="entry name" value="PB1 DOMAIN, RWP-RK DOMAIN PROTEIN-RELATED"/>
    <property type="match status" value="1"/>
</dbReference>
<dbReference type="PANTHER" id="PTHR32002">
    <property type="entry name" value="PROTEIN NLP8"/>
    <property type="match status" value="1"/>
</dbReference>
<keyword evidence="4" id="KW-1185">Reference proteome</keyword>
<keyword evidence="1" id="KW-0472">Membrane</keyword>
<evidence type="ECO:0000313" key="3">
    <source>
        <dbReference type="EMBL" id="CAH1419282.1"/>
    </source>
</evidence>
<accession>A0AAU9M0D7</accession>
<organism evidence="3 4">
    <name type="scientific">Lactuca virosa</name>
    <dbReference type="NCBI Taxonomy" id="75947"/>
    <lineage>
        <taxon>Eukaryota</taxon>
        <taxon>Viridiplantae</taxon>
        <taxon>Streptophyta</taxon>
        <taxon>Embryophyta</taxon>
        <taxon>Tracheophyta</taxon>
        <taxon>Spermatophyta</taxon>
        <taxon>Magnoliopsida</taxon>
        <taxon>eudicotyledons</taxon>
        <taxon>Gunneridae</taxon>
        <taxon>Pentapetalae</taxon>
        <taxon>asterids</taxon>
        <taxon>campanulids</taxon>
        <taxon>Asterales</taxon>
        <taxon>Asteraceae</taxon>
        <taxon>Cichorioideae</taxon>
        <taxon>Cichorieae</taxon>
        <taxon>Lactucinae</taxon>
        <taxon>Lactuca</taxon>
    </lineage>
</organism>
<comment type="caution">
    <text evidence="3">The sequence shown here is derived from an EMBL/GenBank/DDBJ whole genome shotgun (WGS) entry which is preliminary data.</text>
</comment>
<dbReference type="Proteomes" id="UP001157418">
    <property type="component" value="Unassembled WGS sequence"/>
</dbReference>
<proteinExistence type="predicted"/>
<reference evidence="3 4" key="1">
    <citation type="submission" date="2022-01" db="EMBL/GenBank/DDBJ databases">
        <authorList>
            <person name="Xiong W."/>
            <person name="Schranz E."/>
        </authorList>
    </citation>
    <scope>NUCLEOTIDE SEQUENCE [LARGE SCALE GENOMIC DNA]</scope>
</reference>
<dbReference type="EMBL" id="CAKMRJ010000244">
    <property type="protein sequence ID" value="CAH1419282.1"/>
    <property type="molecule type" value="Genomic_DNA"/>
</dbReference>
<dbReference type="InterPro" id="IPR045012">
    <property type="entry name" value="NLP"/>
</dbReference>
<keyword evidence="1" id="KW-1133">Transmembrane helix</keyword>